<sequence>MFPDLKLEDFAPYVGKVFNVVAEGYHPYPLTLVSATAIPNRSNLAMTRPPFDLRFTGPGPGYLPQDTWGLEHPTLGVVPVCIIPRAQNADGYDYQASFY</sequence>
<gene>
    <name evidence="2" type="ORF">HUE56_00710</name>
</gene>
<dbReference type="Proteomes" id="UP000509702">
    <property type="component" value="Plasmid unnamed1"/>
</dbReference>
<geneLocation type="plasmid" evidence="2 3">
    <name>unnamed1</name>
</geneLocation>
<keyword evidence="3" id="KW-1185">Reference proteome</keyword>
<dbReference type="KEGG" id="aoz:HUE56_00710"/>
<evidence type="ECO:0000313" key="2">
    <source>
        <dbReference type="EMBL" id="QKS49065.1"/>
    </source>
</evidence>
<name>A0A6N1ABG9_9PROT</name>
<evidence type="ECO:0000259" key="1">
    <source>
        <dbReference type="Pfam" id="PF21880"/>
    </source>
</evidence>
<protein>
    <recommendedName>
        <fullName evidence="1">DUF6916 domain-containing protein</fullName>
    </recommendedName>
</protein>
<organism evidence="2 3">
    <name type="scientific">Azospirillum oryzae</name>
    <dbReference type="NCBI Taxonomy" id="286727"/>
    <lineage>
        <taxon>Bacteria</taxon>
        <taxon>Pseudomonadati</taxon>
        <taxon>Pseudomonadota</taxon>
        <taxon>Alphaproteobacteria</taxon>
        <taxon>Rhodospirillales</taxon>
        <taxon>Azospirillaceae</taxon>
        <taxon>Azospirillum</taxon>
    </lineage>
</organism>
<dbReference type="EMBL" id="CP054615">
    <property type="protein sequence ID" value="QKS49065.1"/>
    <property type="molecule type" value="Genomic_DNA"/>
</dbReference>
<dbReference type="RefSeq" id="WP_149200338.1">
    <property type="nucleotide sequence ID" value="NZ_BSOV01000130.1"/>
</dbReference>
<keyword evidence="2" id="KW-0614">Plasmid</keyword>
<dbReference type="OrthoDB" id="8926597at2"/>
<proteinExistence type="predicted"/>
<dbReference type="InterPro" id="IPR054209">
    <property type="entry name" value="DUF6916"/>
</dbReference>
<reference evidence="2 3" key="1">
    <citation type="submission" date="2020-06" db="EMBL/GenBank/DDBJ databases">
        <title>Complete genome of Azosprillum oryzae KACC14407.</title>
        <authorList>
            <person name="Kim M."/>
            <person name="Park Y.-J."/>
            <person name="Shin J.-H."/>
        </authorList>
    </citation>
    <scope>NUCLEOTIDE SEQUENCE [LARGE SCALE GENOMIC DNA]</scope>
    <source>
        <strain evidence="2 3">KACC 14407</strain>
        <plasmid evidence="2 3">unnamed1</plasmid>
    </source>
</reference>
<dbReference type="AlphaFoldDB" id="A0A6N1ABG9"/>
<evidence type="ECO:0000313" key="3">
    <source>
        <dbReference type="Proteomes" id="UP000509702"/>
    </source>
</evidence>
<accession>A0A6N1ABG9</accession>
<dbReference type="Pfam" id="PF21880">
    <property type="entry name" value="DUF6916"/>
    <property type="match status" value="1"/>
</dbReference>
<feature type="domain" description="DUF6916" evidence="1">
    <location>
        <begin position="5"/>
        <end position="98"/>
    </location>
</feature>